<dbReference type="EMBL" id="MIQH01000400">
    <property type="protein sequence ID" value="OIR25104.1"/>
    <property type="molecule type" value="Genomic_DNA"/>
</dbReference>
<comment type="caution">
    <text evidence="1">The sequence shown here is derived from an EMBL/GenBank/DDBJ whole genome shotgun (WGS) entry which is preliminary data.</text>
</comment>
<proteinExistence type="predicted"/>
<dbReference type="Proteomes" id="UP000182798">
    <property type="component" value="Unassembled WGS sequence"/>
</dbReference>
<evidence type="ECO:0000313" key="2">
    <source>
        <dbReference type="Proteomes" id="UP000182798"/>
    </source>
</evidence>
<sequence length="222" mass="26437">MSNIYNNLSDFFEKKLSDVAKNYDYANSNIYILEDNFKALKIEYPDIWQALQSCNHQRDKRTIEEYAKDLVSSWVYEDTVLNYLKNDFDIELYGADRERRVLSNSKVSSDNDFIIKKNGELLNIELVNSYTNYWKKYQRIDLRDNKFEKLKSKQAILICVDICNKEFYLIDLKKINKNIKYIGHHKPYGKPAYQIFLNDITVHSFSIENLIVQLNKLLNEKI</sequence>
<name>A0A1J5TW82_9GAMM</name>
<accession>A0A1J5TW82</accession>
<dbReference type="AlphaFoldDB" id="A0A1J5TW82"/>
<gene>
    <name evidence="1" type="ORF">BGC33_05565</name>
</gene>
<evidence type="ECO:0000313" key="1">
    <source>
        <dbReference type="EMBL" id="OIR25104.1"/>
    </source>
</evidence>
<protein>
    <submittedName>
        <fullName evidence="1">Uncharacterized protein</fullName>
    </submittedName>
</protein>
<dbReference type="OrthoDB" id="9994684at2"/>
<dbReference type="RefSeq" id="WP_071563842.1">
    <property type="nucleotide sequence ID" value="NZ_MIQH01000400.1"/>
</dbReference>
<organism evidence="1 2">
    <name type="scientific">Bathymodiolus thermophilus thioautotrophic gill symbiont</name>
    <dbReference type="NCBI Taxonomy" id="2360"/>
    <lineage>
        <taxon>Bacteria</taxon>
        <taxon>Pseudomonadati</taxon>
        <taxon>Pseudomonadota</taxon>
        <taxon>Gammaproteobacteria</taxon>
        <taxon>sulfur-oxidizing symbionts</taxon>
    </lineage>
</organism>
<reference evidence="2" key="1">
    <citation type="submission" date="2016-09" db="EMBL/GenBank/DDBJ databases">
        <title>Genome Sequence of Bathymodiolus thermophilus sulfur-oxidizing gill endosymbiont.</title>
        <authorList>
            <person name="Ponnudurai R."/>
            <person name="Kleiner M."/>
            <person name="Sayavedra L."/>
            <person name="Thuermer A."/>
            <person name="Felbeck H."/>
            <person name="Schlueter R."/>
            <person name="Schweder T."/>
            <person name="Markert S."/>
        </authorList>
    </citation>
    <scope>NUCLEOTIDE SEQUENCE [LARGE SCALE GENOMIC DNA]</scope>
    <source>
        <strain evidence="2">BAT/CrabSpa'14</strain>
    </source>
</reference>